<accession>A0A6F9D8I3</accession>
<dbReference type="InterPro" id="IPR057632">
    <property type="entry name" value="TPGS1_C"/>
</dbReference>
<proteinExistence type="evidence at transcript level"/>
<feature type="domain" description="Tubulin polyglutamylase complex subunit 1-like C-terminal" evidence="1">
    <location>
        <begin position="59"/>
        <end position="259"/>
    </location>
</feature>
<dbReference type="InterPro" id="IPR039235">
    <property type="entry name" value="TPGS1"/>
</dbReference>
<dbReference type="GO" id="GO:0008017">
    <property type="term" value="F:microtubule binding"/>
    <property type="evidence" value="ECO:0007669"/>
    <property type="project" value="TreeGrafter"/>
</dbReference>
<dbReference type="Gene3D" id="1.20.890.10">
    <property type="entry name" value="cAMP-dependent protein kinase regulatory subunit, dimerization-anchoring domain"/>
    <property type="match status" value="1"/>
</dbReference>
<evidence type="ECO:0000313" key="2">
    <source>
        <dbReference type="EMBL" id="CAB3226589.1"/>
    </source>
</evidence>
<dbReference type="InterPro" id="IPR047502">
    <property type="entry name" value="DD_TPGS1"/>
</dbReference>
<dbReference type="AlphaFoldDB" id="A0A6F9D8I3"/>
<dbReference type="PANTHER" id="PTHR31932:SF2">
    <property type="entry name" value="TUBULIN POLYGLUTAMYLASE COMPLEX SUBUNIT 1"/>
    <property type="match status" value="1"/>
</dbReference>
<dbReference type="SUPFAM" id="SSF47391">
    <property type="entry name" value="Dimerization-anchoring domain of cAMP-dependent PK regulatory subunit"/>
    <property type="match status" value="1"/>
</dbReference>
<sequence length="262" mass="29339">MGDRKKSPIEERKQQYKDYLDKTDVTSQVREALLKLIENQPKDPMLFLANYFDNISTSDKSDKITTVHQILQLTHHSQQSFQTNLIVAYDAASLAKNPNSKKASMNRPGLTGSVFEELLATILSNVPKNLHATLLERIGCRASEMVPFGVFRYCITVCYVFVDFVKLCGSIFSVLCGKQSGKVTDKDICEIVISSLKDALDSLQDDNSPCSILEAAYVLRPDKLASSLLSNKSSKTDKSTMNEDDFMKEMIDVFTSKIKVLK</sequence>
<dbReference type="CDD" id="cd22960">
    <property type="entry name" value="DD_TPGS1"/>
    <property type="match status" value="1"/>
</dbReference>
<dbReference type="PANTHER" id="PTHR31932">
    <property type="entry name" value="TUBULIN POLYGLUTAMYLASE COMPLEX SUBUNIT 1"/>
    <property type="match status" value="1"/>
</dbReference>
<organism evidence="2">
    <name type="scientific">Phallusia mammillata</name>
    <dbReference type="NCBI Taxonomy" id="59560"/>
    <lineage>
        <taxon>Eukaryota</taxon>
        <taxon>Metazoa</taxon>
        <taxon>Chordata</taxon>
        <taxon>Tunicata</taxon>
        <taxon>Ascidiacea</taxon>
        <taxon>Phlebobranchia</taxon>
        <taxon>Ascidiidae</taxon>
        <taxon>Phallusia</taxon>
    </lineage>
</organism>
<protein>
    <submittedName>
        <fullName evidence="2">Tubulin polyglutamylase complex subunit 1-like</fullName>
    </submittedName>
</protein>
<evidence type="ECO:0000259" key="1">
    <source>
        <dbReference type="Pfam" id="PF24480"/>
    </source>
</evidence>
<dbReference type="EMBL" id="LR783454">
    <property type="protein sequence ID" value="CAB3226589.1"/>
    <property type="molecule type" value="mRNA"/>
</dbReference>
<name>A0A6F9D8I3_9ASCI</name>
<reference evidence="2" key="1">
    <citation type="submission" date="2020-04" db="EMBL/GenBank/DDBJ databases">
        <authorList>
            <person name="Neveu A P."/>
        </authorList>
    </citation>
    <scope>NUCLEOTIDE SEQUENCE</scope>
    <source>
        <tissue evidence="2">Whole embryo</tissue>
    </source>
</reference>
<dbReference type="Pfam" id="PF24480">
    <property type="entry name" value="TPGS1_C"/>
    <property type="match status" value="1"/>
</dbReference>
<gene>
    <name evidence="2" type="primary">C19orf20</name>
</gene>